<reference evidence="2" key="1">
    <citation type="journal article" date="2015" name="Nature">
        <title>Complex archaea that bridge the gap between prokaryotes and eukaryotes.</title>
        <authorList>
            <person name="Spang A."/>
            <person name="Saw J.H."/>
            <person name="Jorgensen S.L."/>
            <person name="Zaremba-Niedzwiedzka K."/>
            <person name="Martijn J."/>
            <person name="Lind A.E."/>
            <person name="van Eijk R."/>
            <person name="Schleper C."/>
            <person name="Guy L."/>
            <person name="Ettema T.J."/>
        </authorList>
    </citation>
    <scope>NUCLEOTIDE SEQUENCE</scope>
</reference>
<feature type="region of interest" description="Disordered" evidence="1">
    <location>
        <begin position="56"/>
        <end position="77"/>
    </location>
</feature>
<gene>
    <name evidence="2" type="ORF">LCGC14_0638530</name>
</gene>
<accession>A0A0F9TLD8</accession>
<evidence type="ECO:0000256" key="1">
    <source>
        <dbReference type="SAM" id="MobiDB-lite"/>
    </source>
</evidence>
<dbReference type="AlphaFoldDB" id="A0A0F9TLD8"/>
<organism evidence="2">
    <name type="scientific">marine sediment metagenome</name>
    <dbReference type="NCBI Taxonomy" id="412755"/>
    <lineage>
        <taxon>unclassified sequences</taxon>
        <taxon>metagenomes</taxon>
        <taxon>ecological metagenomes</taxon>
    </lineage>
</organism>
<sequence>MQTANSPKFTEDEFHRHERVVEDVELPWGIWRDIYPEKFTLPPDPPGWSEAIQLCGHSRTSAEQETRTLRRRPIQSE</sequence>
<protein>
    <submittedName>
        <fullName evidence="2">Uncharacterized protein</fullName>
    </submittedName>
</protein>
<dbReference type="EMBL" id="LAZR01001147">
    <property type="protein sequence ID" value="KKN49851.1"/>
    <property type="molecule type" value="Genomic_DNA"/>
</dbReference>
<name>A0A0F9TLD8_9ZZZZ</name>
<proteinExistence type="predicted"/>
<comment type="caution">
    <text evidence="2">The sequence shown here is derived from an EMBL/GenBank/DDBJ whole genome shotgun (WGS) entry which is preliminary data.</text>
</comment>
<evidence type="ECO:0000313" key="2">
    <source>
        <dbReference type="EMBL" id="KKN49851.1"/>
    </source>
</evidence>